<feature type="compositionally biased region" description="Basic residues" evidence="1">
    <location>
        <begin position="1"/>
        <end position="10"/>
    </location>
</feature>
<organism evidence="2 3">
    <name type="scientific">Eumeta variegata</name>
    <name type="common">Bagworm moth</name>
    <name type="synonym">Eumeta japonica</name>
    <dbReference type="NCBI Taxonomy" id="151549"/>
    <lineage>
        <taxon>Eukaryota</taxon>
        <taxon>Metazoa</taxon>
        <taxon>Ecdysozoa</taxon>
        <taxon>Arthropoda</taxon>
        <taxon>Hexapoda</taxon>
        <taxon>Insecta</taxon>
        <taxon>Pterygota</taxon>
        <taxon>Neoptera</taxon>
        <taxon>Endopterygota</taxon>
        <taxon>Lepidoptera</taxon>
        <taxon>Glossata</taxon>
        <taxon>Ditrysia</taxon>
        <taxon>Tineoidea</taxon>
        <taxon>Psychidae</taxon>
        <taxon>Oiketicinae</taxon>
        <taxon>Eumeta</taxon>
    </lineage>
</organism>
<dbReference type="Proteomes" id="UP000299102">
    <property type="component" value="Unassembled WGS sequence"/>
</dbReference>
<evidence type="ECO:0000313" key="3">
    <source>
        <dbReference type="Proteomes" id="UP000299102"/>
    </source>
</evidence>
<name>A0A4C1XTK7_EUMVA</name>
<dbReference type="EMBL" id="BGZK01000931">
    <property type="protein sequence ID" value="GBP65517.1"/>
    <property type="molecule type" value="Genomic_DNA"/>
</dbReference>
<protein>
    <submittedName>
        <fullName evidence="2">Uncharacterized protein</fullName>
    </submittedName>
</protein>
<feature type="region of interest" description="Disordered" evidence="1">
    <location>
        <begin position="1"/>
        <end position="60"/>
    </location>
</feature>
<comment type="caution">
    <text evidence="2">The sequence shown here is derived from an EMBL/GenBank/DDBJ whole genome shotgun (WGS) entry which is preliminary data.</text>
</comment>
<reference evidence="2 3" key="1">
    <citation type="journal article" date="2019" name="Commun. Biol.">
        <title>The bagworm genome reveals a unique fibroin gene that provides high tensile strength.</title>
        <authorList>
            <person name="Kono N."/>
            <person name="Nakamura H."/>
            <person name="Ohtoshi R."/>
            <person name="Tomita M."/>
            <person name="Numata K."/>
            <person name="Arakawa K."/>
        </authorList>
    </citation>
    <scope>NUCLEOTIDE SEQUENCE [LARGE SCALE GENOMIC DNA]</scope>
</reference>
<gene>
    <name evidence="2" type="ORF">EVAR_98138_1</name>
</gene>
<evidence type="ECO:0000313" key="2">
    <source>
        <dbReference type="EMBL" id="GBP65517.1"/>
    </source>
</evidence>
<sequence>MGKPPTRKSRTIPAEPAQLQCGGVSGVVSSGPDVKQQPSPSTPRLSPQVQAHEIQSSPASTNQLLAQQLTNPPQPLNPQKMQPAIIHIQHPLMSNATAS</sequence>
<dbReference type="AlphaFoldDB" id="A0A4C1XTK7"/>
<proteinExistence type="predicted"/>
<accession>A0A4C1XTK7</accession>
<keyword evidence="3" id="KW-1185">Reference proteome</keyword>
<feature type="compositionally biased region" description="Polar residues" evidence="1">
    <location>
        <begin position="36"/>
        <end position="60"/>
    </location>
</feature>
<evidence type="ECO:0000256" key="1">
    <source>
        <dbReference type="SAM" id="MobiDB-lite"/>
    </source>
</evidence>